<dbReference type="PANTHER" id="PTHR10173">
    <property type="entry name" value="METHIONINE SULFOXIDE REDUCTASE"/>
    <property type="match status" value="1"/>
</dbReference>
<name>A0A7S6C733_PSEAI</name>
<evidence type="ECO:0000256" key="9">
    <source>
        <dbReference type="ARBA" id="ARBA00075819"/>
    </source>
</evidence>
<evidence type="ECO:0000256" key="1">
    <source>
        <dbReference type="ARBA" id="ARBA00001947"/>
    </source>
</evidence>
<comment type="catalytic activity">
    <reaction evidence="8">
        <text>L-methionyl-[protein] + [thioredoxin]-disulfide + H2O = L-methionyl-(R)-S-oxide-[protein] + [thioredoxin]-dithiol</text>
        <dbReference type="Rhea" id="RHEA:24164"/>
        <dbReference type="Rhea" id="RHEA-COMP:10698"/>
        <dbReference type="Rhea" id="RHEA-COMP:10700"/>
        <dbReference type="Rhea" id="RHEA-COMP:12313"/>
        <dbReference type="Rhea" id="RHEA-COMP:12314"/>
        <dbReference type="ChEBI" id="CHEBI:15377"/>
        <dbReference type="ChEBI" id="CHEBI:16044"/>
        <dbReference type="ChEBI" id="CHEBI:29950"/>
        <dbReference type="ChEBI" id="CHEBI:45764"/>
        <dbReference type="ChEBI" id="CHEBI:50058"/>
        <dbReference type="EC" id="1.8.4.12"/>
    </reaction>
</comment>
<evidence type="ECO:0000256" key="2">
    <source>
        <dbReference type="ARBA" id="ARBA00007174"/>
    </source>
</evidence>
<dbReference type="FunFam" id="2.170.150.20:FF:000001">
    <property type="entry name" value="Peptide methionine sulfoxide reductase MsrB"/>
    <property type="match status" value="1"/>
</dbReference>
<feature type="domain" description="MsrB" evidence="10">
    <location>
        <begin position="38"/>
        <end position="159"/>
    </location>
</feature>
<protein>
    <recommendedName>
        <fullName evidence="4">Peptide methionine sulfoxide reductase MsrB</fullName>
        <ecNumber evidence="3">1.8.4.12</ecNumber>
    </recommendedName>
    <alternativeName>
        <fullName evidence="9">Peptide-methionine (R)-S-oxide reductase</fullName>
    </alternativeName>
</protein>
<keyword evidence="5" id="KW-0479">Metal-binding</keyword>
<keyword evidence="11" id="KW-0614">Plasmid</keyword>
<evidence type="ECO:0000256" key="6">
    <source>
        <dbReference type="ARBA" id="ARBA00022833"/>
    </source>
</evidence>
<dbReference type="InterPro" id="IPR002579">
    <property type="entry name" value="Met_Sox_Rdtase_MsrB_dom"/>
</dbReference>
<dbReference type="InterPro" id="IPR028427">
    <property type="entry name" value="Met_Sox_Rdtase_MsrB"/>
</dbReference>
<dbReference type="PROSITE" id="PS51790">
    <property type="entry name" value="MSRB"/>
    <property type="match status" value="1"/>
</dbReference>
<sequence>MHPASGFFGEIEMHQWTDVISRAQQGNPAPDRRIEKTPDEWRKQLTAEQFRVTRLAGTERAFSSAMCSLFEPGRYRCVCCGTELFDAANKFESGTGWPSFTQPLSDNVVAYISDGSHGMQRIETRCNVCAAHLGHVFPDGPPPSRLRYCINAVALEKEK</sequence>
<dbReference type="GO" id="GO:0030091">
    <property type="term" value="P:protein repair"/>
    <property type="evidence" value="ECO:0007669"/>
    <property type="project" value="InterPro"/>
</dbReference>
<evidence type="ECO:0000256" key="7">
    <source>
        <dbReference type="ARBA" id="ARBA00023002"/>
    </source>
</evidence>
<comment type="cofactor">
    <cofactor evidence="1">
        <name>Zn(2+)</name>
        <dbReference type="ChEBI" id="CHEBI:29105"/>
    </cofactor>
</comment>
<organism evidence="11">
    <name type="scientific">Pseudomonas aeruginosa</name>
    <dbReference type="NCBI Taxonomy" id="287"/>
    <lineage>
        <taxon>Bacteria</taxon>
        <taxon>Pseudomonadati</taxon>
        <taxon>Pseudomonadota</taxon>
        <taxon>Gammaproteobacteria</taxon>
        <taxon>Pseudomonadales</taxon>
        <taxon>Pseudomonadaceae</taxon>
        <taxon>Pseudomonas</taxon>
    </lineage>
</organism>
<dbReference type="NCBIfam" id="TIGR00357">
    <property type="entry name" value="peptide-methionine (R)-S-oxide reductase MsrB"/>
    <property type="match status" value="1"/>
</dbReference>
<dbReference type="InterPro" id="IPR011057">
    <property type="entry name" value="Mss4-like_sf"/>
</dbReference>
<keyword evidence="6" id="KW-0862">Zinc</keyword>
<comment type="similarity">
    <text evidence="2">Belongs to the MsrB Met sulfoxide reductase family.</text>
</comment>
<reference evidence="11" key="1">
    <citation type="submission" date="2019-12" db="EMBL/GenBank/DDBJ databases">
        <title>Compelete sequence of pSE5369-VIM.</title>
        <authorList>
            <person name="Zhou D."/>
        </authorList>
    </citation>
    <scope>NUCLEOTIDE SEQUENCE</scope>
    <source>
        <strain evidence="11">SE5369</strain>
        <plasmid evidence="11">pSE5369-VIM</plasmid>
    </source>
</reference>
<dbReference type="Pfam" id="PF01641">
    <property type="entry name" value="SelR"/>
    <property type="match status" value="1"/>
</dbReference>
<geneLocation type="plasmid" evidence="11">
    <name>pSE5369-VIM</name>
</geneLocation>
<evidence type="ECO:0000256" key="5">
    <source>
        <dbReference type="ARBA" id="ARBA00022723"/>
    </source>
</evidence>
<dbReference type="GO" id="GO:0006979">
    <property type="term" value="P:response to oxidative stress"/>
    <property type="evidence" value="ECO:0007669"/>
    <property type="project" value="InterPro"/>
</dbReference>
<evidence type="ECO:0000256" key="8">
    <source>
        <dbReference type="ARBA" id="ARBA00048488"/>
    </source>
</evidence>
<evidence type="ECO:0000256" key="4">
    <source>
        <dbReference type="ARBA" id="ARBA00021130"/>
    </source>
</evidence>
<evidence type="ECO:0000313" key="11">
    <source>
        <dbReference type="EMBL" id="QLG05063.1"/>
    </source>
</evidence>
<dbReference type="GO" id="GO:0046872">
    <property type="term" value="F:metal ion binding"/>
    <property type="evidence" value="ECO:0007669"/>
    <property type="project" value="UniProtKB-KW"/>
</dbReference>
<evidence type="ECO:0000256" key="3">
    <source>
        <dbReference type="ARBA" id="ARBA00012499"/>
    </source>
</evidence>
<dbReference type="EMBL" id="MN894888">
    <property type="protein sequence ID" value="QLG05063.1"/>
    <property type="molecule type" value="Genomic_DNA"/>
</dbReference>
<dbReference type="EC" id="1.8.4.12" evidence="3"/>
<dbReference type="SUPFAM" id="SSF51316">
    <property type="entry name" value="Mss4-like"/>
    <property type="match status" value="1"/>
</dbReference>
<evidence type="ECO:0000259" key="10">
    <source>
        <dbReference type="PROSITE" id="PS51790"/>
    </source>
</evidence>
<dbReference type="GO" id="GO:0005737">
    <property type="term" value="C:cytoplasm"/>
    <property type="evidence" value="ECO:0007669"/>
    <property type="project" value="TreeGrafter"/>
</dbReference>
<dbReference type="Gene3D" id="2.170.150.20">
    <property type="entry name" value="Peptide methionine sulfoxide reductase"/>
    <property type="match status" value="1"/>
</dbReference>
<dbReference type="PANTHER" id="PTHR10173:SF52">
    <property type="entry name" value="METHIONINE-R-SULFOXIDE REDUCTASE B1"/>
    <property type="match status" value="1"/>
</dbReference>
<accession>A0A7S6C733</accession>
<proteinExistence type="inferred from homology"/>
<dbReference type="GO" id="GO:0033743">
    <property type="term" value="F:peptide-methionine (R)-S-oxide reductase activity"/>
    <property type="evidence" value="ECO:0007669"/>
    <property type="project" value="UniProtKB-EC"/>
</dbReference>
<keyword evidence="7 11" id="KW-0560">Oxidoreductase</keyword>
<dbReference type="AlphaFoldDB" id="A0A7S6C733"/>